<protein>
    <submittedName>
        <fullName evidence="1">Uncharacterized protein</fullName>
    </submittedName>
</protein>
<evidence type="ECO:0000313" key="2">
    <source>
        <dbReference type="Proteomes" id="UP000601435"/>
    </source>
</evidence>
<feature type="non-terminal residue" evidence="1">
    <location>
        <position position="1"/>
    </location>
</feature>
<dbReference type="PANTHER" id="PTHR38899">
    <property type="entry name" value="DOMAIN OOKINETE PROTEIN, PUTATIVE-RELATED"/>
    <property type="match status" value="1"/>
</dbReference>
<gene>
    <name evidence="1" type="ORF">SNEC2469_LOCUS8478</name>
</gene>
<dbReference type="Proteomes" id="UP000601435">
    <property type="component" value="Unassembled WGS sequence"/>
</dbReference>
<evidence type="ECO:0000313" key="1">
    <source>
        <dbReference type="EMBL" id="CAE7333170.1"/>
    </source>
</evidence>
<name>A0A812P156_9DINO</name>
<sequence length="255" mass="29231">VRTLSARTQYESELVPTPFEWKLHAFHNEIGRVFQSPGRTRRRNILSFGDSGHEREALIKATANMPDTTRKNLKFMDRPGVEELRKQHSVMVKCLRQIVHHDGHLDLYLRLLAAWILKVRVAQRVRLTPAVSVCPSLAAEQAGDALKLAKQREEDFAASRSARSAAETDLRRDCDDCRQKAAKLWAESQRLQKMLQAAAQNRRIGSLQEFFPRFTGRREIRRARTSMRLADGRSRPCGQNRLLSSFFPKAGEVKE</sequence>
<comment type="caution">
    <text evidence="1">The sequence shown here is derived from an EMBL/GenBank/DDBJ whole genome shotgun (WGS) entry which is preliminary data.</text>
</comment>
<keyword evidence="2" id="KW-1185">Reference proteome</keyword>
<dbReference type="AlphaFoldDB" id="A0A812P156"/>
<organism evidence="1 2">
    <name type="scientific">Symbiodinium necroappetens</name>
    <dbReference type="NCBI Taxonomy" id="1628268"/>
    <lineage>
        <taxon>Eukaryota</taxon>
        <taxon>Sar</taxon>
        <taxon>Alveolata</taxon>
        <taxon>Dinophyceae</taxon>
        <taxon>Suessiales</taxon>
        <taxon>Symbiodiniaceae</taxon>
        <taxon>Symbiodinium</taxon>
    </lineage>
</organism>
<dbReference type="OrthoDB" id="166018at2759"/>
<proteinExistence type="predicted"/>
<dbReference type="EMBL" id="CAJNJA010013975">
    <property type="protein sequence ID" value="CAE7333170.1"/>
    <property type="molecule type" value="Genomic_DNA"/>
</dbReference>
<dbReference type="PANTHER" id="PTHR38899:SF2">
    <property type="entry name" value="FCP1 HOMOLOGY DOMAIN-CONTAINING PROTEIN"/>
    <property type="match status" value="1"/>
</dbReference>
<reference evidence="1" key="1">
    <citation type="submission" date="2021-02" db="EMBL/GenBank/DDBJ databases">
        <authorList>
            <person name="Dougan E. K."/>
            <person name="Rhodes N."/>
            <person name="Thang M."/>
            <person name="Chan C."/>
        </authorList>
    </citation>
    <scope>NUCLEOTIDE SEQUENCE</scope>
</reference>
<accession>A0A812P156</accession>